<dbReference type="InterPro" id="IPR006224">
    <property type="entry name" value="PsdUridine_synth_RluA-like_CS"/>
</dbReference>
<dbReference type="SUPFAM" id="SSF55120">
    <property type="entry name" value="Pseudouridine synthase"/>
    <property type="match status" value="1"/>
</dbReference>
<dbReference type="eggNOG" id="COG0564">
    <property type="taxonomic scope" value="Bacteria"/>
</dbReference>
<dbReference type="EMBL" id="BX569691">
    <property type="protein sequence ID" value="CAE07252.1"/>
    <property type="molecule type" value="Genomic_DNA"/>
</dbReference>
<evidence type="ECO:0000256" key="3">
    <source>
        <dbReference type="ARBA" id="ARBA00031870"/>
    </source>
</evidence>
<organism evidence="6 7">
    <name type="scientific">Parasynechococcus marenigrum (strain WH8102)</name>
    <dbReference type="NCBI Taxonomy" id="84588"/>
    <lineage>
        <taxon>Bacteria</taxon>
        <taxon>Bacillati</taxon>
        <taxon>Cyanobacteriota</taxon>
        <taxon>Cyanophyceae</taxon>
        <taxon>Synechococcales</taxon>
        <taxon>Prochlorococcaceae</taxon>
        <taxon>Parasynechococcus</taxon>
        <taxon>Parasynechococcus marenigrum</taxon>
    </lineage>
</organism>
<accession>Q7U885</accession>
<proteinExistence type="inferred from homology"/>
<dbReference type="InterPro" id="IPR006145">
    <property type="entry name" value="PsdUridine_synth_RsuA/RluA"/>
</dbReference>
<dbReference type="GO" id="GO:0009982">
    <property type="term" value="F:pseudouridine synthase activity"/>
    <property type="evidence" value="ECO:0007669"/>
    <property type="project" value="InterPro"/>
</dbReference>
<sequence>MRSGSSPDDLTIAHWDPWLLVVLKPSGLLSQPGRGSHLQDSLITRLQHWSGDHHLVHRLDRDTSGLVLVARGLESLRRCSAIFAARRVNKLYEAEVVGQLQGRGRIDSRLARLDRDPPRYGDHPKGRPSTTLWRVRARQPNSTQLWLRPLTGRSHQLRAHLAGMGHPIVGDPIYGEASTTPMRLHARALGFEHPFTGLRLRVSTRQEDVPHAS</sequence>
<comment type="catalytic activity">
    <reaction evidence="1">
        <text>a uridine in RNA = a pseudouridine in RNA</text>
        <dbReference type="Rhea" id="RHEA:48348"/>
        <dbReference type="Rhea" id="RHEA-COMP:12068"/>
        <dbReference type="Rhea" id="RHEA-COMP:12069"/>
        <dbReference type="ChEBI" id="CHEBI:65314"/>
        <dbReference type="ChEBI" id="CHEBI:65315"/>
    </reaction>
</comment>
<keyword evidence="6" id="KW-0456">Lyase</keyword>
<evidence type="ECO:0000256" key="2">
    <source>
        <dbReference type="ARBA" id="ARBA00010876"/>
    </source>
</evidence>
<dbReference type="GO" id="GO:0016829">
    <property type="term" value="F:lyase activity"/>
    <property type="evidence" value="ECO:0007669"/>
    <property type="project" value="UniProtKB-KW"/>
</dbReference>
<evidence type="ECO:0000313" key="7">
    <source>
        <dbReference type="Proteomes" id="UP000001422"/>
    </source>
</evidence>
<dbReference type="RefSeq" id="WP_011127602.1">
    <property type="nucleotide sequence ID" value="NC_005070.1"/>
</dbReference>
<evidence type="ECO:0000256" key="4">
    <source>
        <dbReference type="ARBA" id="ARBA00033164"/>
    </source>
</evidence>
<dbReference type="Pfam" id="PF00849">
    <property type="entry name" value="PseudoU_synth_2"/>
    <property type="match status" value="1"/>
</dbReference>
<name>Q7U885_PARMW</name>
<dbReference type="CDD" id="cd02869">
    <property type="entry name" value="PseudoU_synth_RluA_like"/>
    <property type="match status" value="1"/>
</dbReference>
<keyword evidence="7" id="KW-1185">Reference proteome</keyword>
<protein>
    <recommendedName>
        <fullName evidence="3">RNA pseudouridylate synthase</fullName>
    </recommendedName>
    <alternativeName>
        <fullName evidence="4">RNA-uridine isomerase</fullName>
    </alternativeName>
</protein>
<dbReference type="GO" id="GO:0003723">
    <property type="term" value="F:RNA binding"/>
    <property type="evidence" value="ECO:0007669"/>
    <property type="project" value="InterPro"/>
</dbReference>
<dbReference type="Proteomes" id="UP000001422">
    <property type="component" value="Chromosome"/>
</dbReference>
<reference evidence="6 7" key="1">
    <citation type="journal article" date="2003" name="Nature">
        <title>The genome of a motile marine Synechococcus.</title>
        <authorList>
            <person name="Palenik B."/>
            <person name="Brahamsha B."/>
            <person name="Larimer F."/>
            <person name="Land M."/>
            <person name="Hauser L."/>
            <person name="Chain P."/>
            <person name="Lamerdin J."/>
            <person name="Regala W."/>
            <person name="Allen E.A."/>
            <person name="McCarren J."/>
            <person name="Paulsen I."/>
            <person name="Dufresne A."/>
            <person name="Partensky F."/>
            <person name="Webb E."/>
            <person name="Waterbury J."/>
        </authorList>
    </citation>
    <scope>NUCLEOTIDE SEQUENCE [LARGE SCALE GENOMIC DNA]</scope>
    <source>
        <strain evidence="6 7">WH8102</strain>
    </source>
</reference>
<dbReference type="Gene3D" id="3.30.2350.10">
    <property type="entry name" value="Pseudouridine synthase"/>
    <property type="match status" value="1"/>
</dbReference>
<dbReference type="STRING" id="84588.SYNW0737"/>
<dbReference type="HOGENOM" id="CLU_016902_11_1_3"/>
<dbReference type="KEGG" id="syw:SYNW0737"/>
<dbReference type="InterPro" id="IPR020103">
    <property type="entry name" value="PsdUridine_synth_cat_dom_sf"/>
</dbReference>
<gene>
    <name evidence="6" type="primary">rluA</name>
    <name evidence="6" type="ordered locus">SYNW0737</name>
</gene>
<dbReference type="PANTHER" id="PTHR21600:SF87">
    <property type="entry name" value="RNA PSEUDOURIDYLATE SYNTHASE DOMAIN-CONTAINING PROTEIN 1"/>
    <property type="match status" value="1"/>
</dbReference>
<dbReference type="PROSITE" id="PS01129">
    <property type="entry name" value="PSI_RLU"/>
    <property type="match status" value="1"/>
</dbReference>
<dbReference type="AlphaFoldDB" id="Q7U885"/>
<dbReference type="GO" id="GO:0140098">
    <property type="term" value="F:catalytic activity, acting on RNA"/>
    <property type="evidence" value="ECO:0007669"/>
    <property type="project" value="UniProtKB-ARBA"/>
</dbReference>
<evidence type="ECO:0000259" key="5">
    <source>
        <dbReference type="Pfam" id="PF00849"/>
    </source>
</evidence>
<evidence type="ECO:0000256" key="1">
    <source>
        <dbReference type="ARBA" id="ARBA00000073"/>
    </source>
</evidence>
<feature type="domain" description="Pseudouridine synthase RsuA/RluA-like" evidence="5">
    <location>
        <begin position="19"/>
        <end position="162"/>
    </location>
</feature>
<dbReference type="PANTHER" id="PTHR21600">
    <property type="entry name" value="MITOCHONDRIAL RNA PSEUDOURIDINE SYNTHASE"/>
    <property type="match status" value="1"/>
</dbReference>
<dbReference type="GO" id="GO:0000455">
    <property type="term" value="P:enzyme-directed rRNA pseudouridine synthesis"/>
    <property type="evidence" value="ECO:0007669"/>
    <property type="project" value="TreeGrafter"/>
</dbReference>
<dbReference type="InterPro" id="IPR050188">
    <property type="entry name" value="RluA_PseudoU_synthase"/>
</dbReference>
<evidence type="ECO:0000313" key="6">
    <source>
        <dbReference type="EMBL" id="CAE07252.1"/>
    </source>
</evidence>
<comment type="similarity">
    <text evidence="2">Belongs to the pseudouridine synthase RluA family.</text>
</comment>